<comment type="caution">
    <text evidence="1">The sequence shown here is derived from an EMBL/GenBank/DDBJ whole genome shotgun (WGS) entry which is preliminary data.</text>
</comment>
<reference evidence="1" key="1">
    <citation type="journal article" date="2014" name="Front. Microbiol.">
        <title>High frequency of phylogenetically diverse reductive dehalogenase-homologous genes in deep subseafloor sedimentary metagenomes.</title>
        <authorList>
            <person name="Kawai M."/>
            <person name="Futagami T."/>
            <person name="Toyoda A."/>
            <person name="Takaki Y."/>
            <person name="Nishi S."/>
            <person name="Hori S."/>
            <person name="Arai W."/>
            <person name="Tsubouchi T."/>
            <person name="Morono Y."/>
            <person name="Uchiyama I."/>
            <person name="Ito T."/>
            <person name="Fujiyama A."/>
            <person name="Inagaki F."/>
            <person name="Takami H."/>
        </authorList>
    </citation>
    <scope>NUCLEOTIDE SEQUENCE</scope>
    <source>
        <strain evidence="1">Expedition CK06-06</strain>
    </source>
</reference>
<sequence length="203" mass="22711">MTVKIPKEIEEEIVQLFSSKERVVDDDVHALAEKLGIDPHKFEGYIYSMLQSKLSFSECLSLNEALKELEEGPQIHWAEGSAGIEAPDIDLPQRLIEAETELLNRFADETLSDEAYEQTAGELVELLDEAVAMRPGTLNVQKGDWVRLKNDTLAKVVDMTSGQSVLKVKNKSGRITFVKKMLLARIGKYKGKPAFGYISPRSD</sequence>
<dbReference type="AlphaFoldDB" id="X0RXL2"/>
<name>X0RXL2_9ZZZZ</name>
<proteinExistence type="predicted"/>
<accession>X0RXL2</accession>
<protein>
    <submittedName>
        <fullName evidence="1">Uncharacterized protein</fullName>
    </submittedName>
</protein>
<gene>
    <name evidence="1" type="ORF">S01H1_05441</name>
</gene>
<organism evidence="1">
    <name type="scientific">marine sediment metagenome</name>
    <dbReference type="NCBI Taxonomy" id="412755"/>
    <lineage>
        <taxon>unclassified sequences</taxon>
        <taxon>metagenomes</taxon>
        <taxon>ecological metagenomes</taxon>
    </lineage>
</organism>
<evidence type="ECO:0000313" key="1">
    <source>
        <dbReference type="EMBL" id="GAF73523.1"/>
    </source>
</evidence>
<dbReference type="EMBL" id="BARS01002834">
    <property type="protein sequence ID" value="GAF73523.1"/>
    <property type="molecule type" value="Genomic_DNA"/>
</dbReference>